<dbReference type="Pfam" id="PF01352">
    <property type="entry name" value="KRAB"/>
    <property type="match status" value="1"/>
</dbReference>
<feature type="domain" description="KRAB-related" evidence="2">
    <location>
        <begin position="24"/>
        <end position="88"/>
    </location>
</feature>
<dbReference type="Ensembl" id="ENSOCUT00000044753.1">
    <property type="protein sequence ID" value="ENSOCUP00000032490.1"/>
    <property type="gene ID" value="ENSOCUG00000035969.1"/>
</dbReference>
<dbReference type="PROSITE" id="PS50806">
    <property type="entry name" value="KRAB_RELATED"/>
    <property type="match status" value="1"/>
</dbReference>
<proteinExistence type="predicted"/>
<evidence type="ECO:0000313" key="4">
    <source>
        <dbReference type="Proteomes" id="UP000001811"/>
    </source>
</evidence>
<dbReference type="InterPro" id="IPR036051">
    <property type="entry name" value="KRAB_dom_sf"/>
</dbReference>
<protein>
    <submittedName>
        <fullName evidence="3">Uncharacterized protein</fullName>
    </submittedName>
</protein>
<dbReference type="AlphaFoldDB" id="A0A5F9CFT0"/>
<dbReference type="SMART" id="SM00349">
    <property type="entry name" value="KRAB"/>
    <property type="match status" value="1"/>
</dbReference>
<reference evidence="3 4" key="1">
    <citation type="journal article" date="2011" name="Nature">
        <title>A high-resolution map of human evolutionary constraint using 29 mammals.</title>
        <authorList>
            <person name="Lindblad-Toh K."/>
            <person name="Garber M."/>
            <person name="Zuk O."/>
            <person name="Lin M.F."/>
            <person name="Parker B.J."/>
            <person name="Washietl S."/>
            <person name="Kheradpour P."/>
            <person name="Ernst J."/>
            <person name="Jordan G."/>
            <person name="Mauceli E."/>
            <person name="Ward L.D."/>
            <person name="Lowe C.B."/>
            <person name="Holloway A.K."/>
            <person name="Clamp M."/>
            <person name="Gnerre S."/>
            <person name="Alfoldi J."/>
            <person name="Beal K."/>
            <person name="Chang J."/>
            <person name="Clawson H."/>
            <person name="Cuff J."/>
            <person name="Di Palma F."/>
            <person name="Fitzgerald S."/>
            <person name="Flicek P."/>
            <person name="Guttman M."/>
            <person name="Hubisz M.J."/>
            <person name="Jaffe D.B."/>
            <person name="Jungreis I."/>
            <person name="Kent W.J."/>
            <person name="Kostka D."/>
            <person name="Lara M."/>
            <person name="Martins A.L."/>
            <person name="Massingham T."/>
            <person name="Moltke I."/>
            <person name="Raney B.J."/>
            <person name="Rasmussen M.D."/>
            <person name="Robinson J."/>
            <person name="Stark A."/>
            <person name="Vilella A.J."/>
            <person name="Wen J."/>
            <person name="Xie X."/>
            <person name="Zody M.C."/>
            <person name="Baldwin J."/>
            <person name="Bloom T."/>
            <person name="Chin C.W."/>
            <person name="Heiman D."/>
            <person name="Nicol R."/>
            <person name="Nusbaum C."/>
            <person name="Young S."/>
            <person name="Wilkinson J."/>
            <person name="Worley K.C."/>
            <person name="Kovar C.L."/>
            <person name="Muzny D.M."/>
            <person name="Gibbs R.A."/>
            <person name="Cree A."/>
            <person name="Dihn H.H."/>
            <person name="Fowler G."/>
            <person name="Jhangiani S."/>
            <person name="Joshi V."/>
            <person name="Lee S."/>
            <person name="Lewis L.R."/>
            <person name="Nazareth L.V."/>
            <person name="Okwuonu G."/>
            <person name="Santibanez J."/>
            <person name="Warren W.C."/>
            <person name="Mardis E.R."/>
            <person name="Weinstock G.M."/>
            <person name="Wilson R.K."/>
            <person name="Delehaunty K."/>
            <person name="Dooling D."/>
            <person name="Fronik C."/>
            <person name="Fulton L."/>
            <person name="Fulton B."/>
            <person name="Graves T."/>
            <person name="Minx P."/>
            <person name="Sodergren E."/>
            <person name="Birney E."/>
            <person name="Margulies E.H."/>
            <person name="Herrero J."/>
            <person name="Green E.D."/>
            <person name="Haussler D."/>
            <person name="Siepel A."/>
            <person name="Goldman N."/>
            <person name="Pollard K.S."/>
            <person name="Pedersen J.S."/>
            <person name="Lander E.S."/>
            <person name="Kellis M."/>
        </authorList>
    </citation>
    <scope>NUCLEOTIDE SEQUENCE [LARGE SCALE GENOMIC DNA]</scope>
    <source>
        <strain evidence="4">Thorbecke</strain>
    </source>
</reference>
<dbReference type="GO" id="GO:0006355">
    <property type="term" value="P:regulation of DNA-templated transcription"/>
    <property type="evidence" value="ECO:0007669"/>
    <property type="project" value="InterPro"/>
</dbReference>
<keyword evidence="4" id="KW-1185">Reference proteome</keyword>
<dbReference type="PROSITE" id="PS50805">
    <property type="entry name" value="KRAB"/>
    <property type="match status" value="1"/>
</dbReference>
<dbReference type="Gene3D" id="6.10.140.140">
    <property type="match status" value="1"/>
</dbReference>
<dbReference type="InterPro" id="IPR050169">
    <property type="entry name" value="Krueppel_C2H2_ZnF"/>
</dbReference>
<name>A0A5F9CFT0_RABIT</name>
<evidence type="ECO:0000259" key="2">
    <source>
        <dbReference type="PROSITE" id="PS50806"/>
    </source>
</evidence>
<evidence type="ECO:0000313" key="3">
    <source>
        <dbReference type="Ensembl" id="ENSOCUP00000032490.1"/>
    </source>
</evidence>
<dbReference type="CDD" id="cd07765">
    <property type="entry name" value="KRAB_A-box"/>
    <property type="match status" value="1"/>
</dbReference>
<reference evidence="3" key="2">
    <citation type="submission" date="2025-08" db="UniProtKB">
        <authorList>
            <consortium name="Ensembl"/>
        </authorList>
    </citation>
    <scope>IDENTIFICATION</scope>
    <source>
        <strain evidence="3">Thorbecke</strain>
    </source>
</reference>
<dbReference type="InterPro" id="IPR001909">
    <property type="entry name" value="KRAB"/>
</dbReference>
<dbReference type="Proteomes" id="UP000001811">
    <property type="component" value="Unplaced"/>
</dbReference>
<sequence length="141" mass="16370">SLETISFLFSFISIHNCQCLFCDRVMTAFEDLAVYFTWDEWQKMNNAQKILYRDVMLETYSSLFSLGHCITKPDLIFKLERGEEPWMVDECLNQSLSGQSAHNRQGGQGRKYADVDWCSFHEFFSSLTPDDSWFCASDTGI</sequence>
<evidence type="ECO:0000259" key="1">
    <source>
        <dbReference type="PROSITE" id="PS50805"/>
    </source>
</evidence>
<dbReference type="GeneTree" id="ENSGT00940000160177"/>
<dbReference type="PaxDb" id="9986-ENSOCUP00000026640"/>
<accession>A0A5F9CFT0</accession>
<feature type="domain" description="KRAB" evidence="1">
    <location>
        <begin position="27"/>
        <end position="98"/>
    </location>
</feature>
<dbReference type="InParanoid" id="A0A5F9CFT0"/>
<dbReference type="Bgee" id="ENSOCUG00000035969">
    <property type="expression patterns" value="Expressed in uterus and 14 other cell types or tissues"/>
</dbReference>
<dbReference type="PANTHER" id="PTHR23232:SF148">
    <property type="entry name" value="KRAB DOMAIN-CONTAINING PROTEIN"/>
    <property type="match status" value="1"/>
</dbReference>
<organism evidence="3 4">
    <name type="scientific">Oryctolagus cuniculus</name>
    <name type="common">Rabbit</name>
    <dbReference type="NCBI Taxonomy" id="9986"/>
    <lineage>
        <taxon>Eukaryota</taxon>
        <taxon>Metazoa</taxon>
        <taxon>Chordata</taxon>
        <taxon>Craniata</taxon>
        <taxon>Vertebrata</taxon>
        <taxon>Euteleostomi</taxon>
        <taxon>Mammalia</taxon>
        <taxon>Eutheria</taxon>
        <taxon>Euarchontoglires</taxon>
        <taxon>Glires</taxon>
        <taxon>Lagomorpha</taxon>
        <taxon>Leporidae</taxon>
        <taxon>Oryctolagus</taxon>
    </lineage>
</organism>
<dbReference type="PANTHER" id="PTHR23232">
    <property type="entry name" value="KRAB DOMAIN C2H2 ZINC FINGER"/>
    <property type="match status" value="1"/>
</dbReference>
<reference evidence="3" key="3">
    <citation type="submission" date="2025-09" db="UniProtKB">
        <authorList>
            <consortium name="Ensembl"/>
        </authorList>
    </citation>
    <scope>IDENTIFICATION</scope>
    <source>
        <strain evidence="3">Thorbecke</strain>
    </source>
</reference>
<dbReference type="SUPFAM" id="SSF109640">
    <property type="entry name" value="KRAB domain (Kruppel-associated box)"/>
    <property type="match status" value="1"/>
</dbReference>
<dbReference type="InterPro" id="IPR003655">
    <property type="entry name" value="aKRAB"/>
</dbReference>